<dbReference type="PANTHER" id="PTHR43540">
    <property type="entry name" value="PEROXYUREIDOACRYLATE/UREIDOACRYLATE AMIDOHYDROLASE-RELATED"/>
    <property type="match status" value="1"/>
</dbReference>
<proteinExistence type="predicted"/>
<feature type="domain" description="Isochorismatase-like" evidence="2">
    <location>
        <begin position="28"/>
        <end position="191"/>
    </location>
</feature>
<dbReference type="Gene3D" id="3.40.50.850">
    <property type="entry name" value="Isochorismatase-like"/>
    <property type="match status" value="1"/>
</dbReference>
<dbReference type="Proteomes" id="UP000092596">
    <property type="component" value="Chromosome"/>
</dbReference>
<dbReference type="PANTHER" id="PTHR43540:SF6">
    <property type="entry name" value="ISOCHORISMATASE-LIKE DOMAIN-CONTAINING PROTEIN"/>
    <property type="match status" value="1"/>
</dbReference>
<dbReference type="InterPro" id="IPR036380">
    <property type="entry name" value="Isochorismatase-like_sf"/>
</dbReference>
<reference evidence="3 4" key="1">
    <citation type="submission" date="2015-06" db="EMBL/GenBank/DDBJ databases">
        <title>Investigation of pathophysiology for high-risk pregnancy and development of treatment modality based on it.</title>
        <authorList>
            <person name="Kim B.-C."/>
            <person name="Lim S."/>
        </authorList>
    </citation>
    <scope>NUCLEOTIDE SEQUENCE [LARGE SCALE GENOMIC DNA]</scope>
    <source>
        <strain evidence="3 4">AD1-86</strain>
    </source>
</reference>
<dbReference type="InterPro" id="IPR050272">
    <property type="entry name" value="Isochorismatase-like_hydrls"/>
</dbReference>
<dbReference type="RefSeq" id="WP_082991197.1">
    <property type="nucleotide sequence ID" value="NZ_CP012117.1"/>
</dbReference>
<accession>A0A1B0ZKT5</accession>
<keyword evidence="1" id="KW-0378">Hydrolase</keyword>
<organism evidence="3 4">
    <name type="scientific">Dermabacter vaginalis</name>
    <dbReference type="NCBI Taxonomy" id="1630135"/>
    <lineage>
        <taxon>Bacteria</taxon>
        <taxon>Bacillati</taxon>
        <taxon>Actinomycetota</taxon>
        <taxon>Actinomycetes</taxon>
        <taxon>Micrococcales</taxon>
        <taxon>Dermabacteraceae</taxon>
        <taxon>Dermabacter</taxon>
    </lineage>
</organism>
<dbReference type="InterPro" id="IPR000868">
    <property type="entry name" value="Isochorismatase-like_dom"/>
</dbReference>
<sequence length="205" mass="21785">MSTAPTPVGAELTPHTHVDPAHDSSKAWLLVIDPQVIFAEQSSDWASPMWEAAWANIERLAEAFEGRVILTRWIPTADRSTSWGEYFEAWPFADVPASDPLYDLTPEAAALGASHVIDEPTFGKWGTQLTAITGGSPRLVVAGVSTDCCVISTVLPAADSGAWITLVGDACAGSDQGNHERALSIMGLFAPQVRIATTNEVLSLG</sequence>
<dbReference type="AlphaFoldDB" id="A0A1B0ZKT5"/>
<evidence type="ECO:0000259" key="2">
    <source>
        <dbReference type="Pfam" id="PF00857"/>
    </source>
</evidence>
<dbReference type="EMBL" id="CP012117">
    <property type="protein sequence ID" value="ANP28624.1"/>
    <property type="molecule type" value="Genomic_DNA"/>
</dbReference>
<dbReference type="PATRIC" id="fig|1630135.4.peg.2073"/>
<name>A0A1B0ZKT5_9MICO</name>
<dbReference type="CDD" id="cd00431">
    <property type="entry name" value="cysteine_hydrolases"/>
    <property type="match status" value="1"/>
</dbReference>
<evidence type="ECO:0000313" key="4">
    <source>
        <dbReference type="Proteomes" id="UP000092596"/>
    </source>
</evidence>
<gene>
    <name evidence="3" type="ORF">DAD186_20740</name>
</gene>
<dbReference type="Pfam" id="PF00857">
    <property type="entry name" value="Isochorismatase"/>
    <property type="match status" value="1"/>
</dbReference>
<evidence type="ECO:0000256" key="1">
    <source>
        <dbReference type="ARBA" id="ARBA00022801"/>
    </source>
</evidence>
<dbReference type="STRING" id="1630135.DAD186_20740"/>
<evidence type="ECO:0000313" key="3">
    <source>
        <dbReference type="EMBL" id="ANP28624.1"/>
    </source>
</evidence>
<dbReference type="GO" id="GO:0016787">
    <property type="term" value="F:hydrolase activity"/>
    <property type="evidence" value="ECO:0007669"/>
    <property type="project" value="UniProtKB-KW"/>
</dbReference>
<dbReference type="KEGG" id="dva:DAD186_20740"/>
<protein>
    <recommendedName>
        <fullName evidence="2">Isochorismatase-like domain-containing protein</fullName>
    </recommendedName>
</protein>
<dbReference type="SUPFAM" id="SSF52499">
    <property type="entry name" value="Isochorismatase-like hydrolases"/>
    <property type="match status" value="1"/>
</dbReference>